<feature type="signal peptide" evidence="1">
    <location>
        <begin position="1"/>
        <end position="18"/>
    </location>
</feature>
<dbReference type="Proteomes" id="UP000694872">
    <property type="component" value="Unplaced"/>
</dbReference>
<dbReference type="RefSeq" id="XP_013161878.1">
    <property type="nucleotide sequence ID" value="XM_013306424.1"/>
</dbReference>
<dbReference type="GeneID" id="106113589"/>
<feature type="chain" id="PRO_5042551566" evidence="1">
    <location>
        <begin position="19"/>
        <end position="190"/>
    </location>
</feature>
<accession>A0AAJ6YZ84</accession>
<proteinExistence type="predicted"/>
<protein>
    <submittedName>
        <fullName evidence="2">Uncharacterized protein LOC106113589</fullName>
    </submittedName>
</protein>
<reference evidence="2" key="1">
    <citation type="submission" date="2025-08" db="UniProtKB">
        <authorList>
            <consortium name="RefSeq"/>
        </authorList>
    </citation>
    <scope>IDENTIFICATION</scope>
</reference>
<evidence type="ECO:0000313" key="2">
    <source>
        <dbReference type="RefSeq" id="XP_013161878.1"/>
    </source>
</evidence>
<keyword evidence="1" id="KW-0732">Signal</keyword>
<name>A0AAJ6YZ84_PAPXU</name>
<dbReference type="KEGG" id="pxu:106113589"/>
<dbReference type="AlphaFoldDB" id="A0AAJ6YZ84"/>
<sequence length="190" mass="22064">MKLIKTLLLMKVAICIQASIVGVTYMDDFDFEERYRNVNECNPIYWHPLHLPKDCIDMYEKLIRSNLGSMGPLQLFKDRLFDEVEDDSEESYEYHHFAPEYLLPPVISGKKEVIYENRQPLSPVKKMIEMMRSDAMTIPTAPEIGIAPQYGPIAVYHQPVSKQSEKAIKEIAEAYQKAMMPHKTKKHKKS</sequence>
<evidence type="ECO:0000256" key="1">
    <source>
        <dbReference type="SAM" id="SignalP"/>
    </source>
</evidence>
<organism evidence="2">
    <name type="scientific">Papilio xuthus</name>
    <name type="common">Asian swallowtail butterfly</name>
    <dbReference type="NCBI Taxonomy" id="66420"/>
    <lineage>
        <taxon>Eukaryota</taxon>
        <taxon>Metazoa</taxon>
        <taxon>Ecdysozoa</taxon>
        <taxon>Arthropoda</taxon>
        <taxon>Hexapoda</taxon>
        <taxon>Insecta</taxon>
        <taxon>Pterygota</taxon>
        <taxon>Neoptera</taxon>
        <taxon>Endopterygota</taxon>
        <taxon>Lepidoptera</taxon>
        <taxon>Glossata</taxon>
        <taxon>Ditrysia</taxon>
        <taxon>Papilionoidea</taxon>
        <taxon>Papilionidae</taxon>
        <taxon>Papilioninae</taxon>
        <taxon>Papilio</taxon>
    </lineage>
</organism>
<gene>
    <name evidence="2" type="primary">LOC106113589</name>
</gene>